<evidence type="ECO:0000313" key="8">
    <source>
        <dbReference type="Proteomes" id="UP000535937"/>
    </source>
</evidence>
<reference evidence="7 8" key="1">
    <citation type="submission" date="2020-08" db="EMBL/GenBank/DDBJ databases">
        <title>Genomic Encyclopedia of Type Strains, Phase III (KMG-III): the genomes of soil and plant-associated and newly described type strains.</title>
        <authorList>
            <person name="Whitman W."/>
        </authorList>
    </citation>
    <scope>NUCLEOTIDE SEQUENCE [LARGE SCALE GENOMIC DNA]</scope>
    <source>
        <strain evidence="7 8">CECT 8799</strain>
    </source>
</reference>
<dbReference type="SUPFAM" id="SSF46626">
    <property type="entry name" value="Cytochrome c"/>
    <property type="match status" value="1"/>
</dbReference>
<dbReference type="Pfam" id="PF13442">
    <property type="entry name" value="Cytochrome_CBB3"/>
    <property type="match status" value="1"/>
</dbReference>
<dbReference type="GO" id="GO:0020037">
    <property type="term" value="F:heme binding"/>
    <property type="evidence" value="ECO:0007669"/>
    <property type="project" value="InterPro"/>
</dbReference>
<evidence type="ECO:0000313" key="7">
    <source>
        <dbReference type="EMBL" id="MBB3060498.1"/>
    </source>
</evidence>
<keyword evidence="2 4" id="KW-0479">Metal-binding</keyword>
<protein>
    <submittedName>
        <fullName evidence="7">Mono/diheme cytochrome c family protein</fullName>
    </submittedName>
</protein>
<dbReference type="InterPro" id="IPR009056">
    <property type="entry name" value="Cyt_c-like_dom"/>
</dbReference>
<comment type="caution">
    <text evidence="7">The sequence shown here is derived from an EMBL/GenBank/DDBJ whole genome shotgun (WGS) entry which is preliminary data.</text>
</comment>
<keyword evidence="3 4" id="KW-0408">Iron</keyword>
<dbReference type="PANTHER" id="PTHR40394">
    <property type="entry name" value="LIPOPROTEIN-RELATED"/>
    <property type="match status" value="1"/>
</dbReference>
<evidence type="ECO:0000256" key="5">
    <source>
        <dbReference type="SAM" id="MobiDB-lite"/>
    </source>
</evidence>
<dbReference type="GO" id="GO:0009055">
    <property type="term" value="F:electron transfer activity"/>
    <property type="evidence" value="ECO:0007669"/>
    <property type="project" value="InterPro"/>
</dbReference>
<evidence type="ECO:0000256" key="3">
    <source>
        <dbReference type="ARBA" id="ARBA00023004"/>
    </source>
</evidence>
<dbReference type="RefSeq" id="WP_221191835.1">
    <property type="nucleotide sequence ID" value="NZ_JACHWZ010000005.1"/>
</dbReference>
<dbReference type="Gene3D" id="1.10.760.10">
    <property type="entry name" value="Cytochrome c-like domain"/>
    <property type="match status" value="1"/>
</dbReference>
<dbReference type="AlphaFoldDB" id="A0A7W4WA41"/>
<evidence type="ECO:0000259" key="6">
    <source>
        <dbReference type="PROSITE" id="PS51007"/>
    </source>
</evidence>
<feature type="region of interest" description="Disordered" evidence="5">
    <location>
        <begin position="158"/>
        <end position="179"/>
    </location>
</feature>
<dbReference type="PROSITE" id="PS51007">
    <property type="entry name" value="CYTC"/>
    <property type="match status" value="1"/>
</dbReference>
<gene>
    <name evidence="7" type="ORF">FHS09_001317</name>
</gene>
<dbReference type="GO" id="GO:0046872">
    <property type="term" value="F:metal ion binding"/>
    <property type="evidence" value="ECO:0007669"/>
    <property type="project" value="UniProtKB-KW"/>
</dbReference>
<accession>A0A7W4WA41</accession>
<name>A0A7W4WA41_9GAMM</name>
<evidence type="ECO:0000256" key="4">
    <source>
        <dbReference type="PROSITE-ProRule" id="PRU00433"/>
    </source>
</evidence>
<organism evidence="7 8">
    <name type="scientific">Microbulbifer rhizosphaerae</name>
    <dbReference type="NCBI Taxonomy" id="1562603"/>
    <lineage>
        <taxon>Bacteria</taxon>
        <taxon>Pseudomonadati</taxon>
        <taxon>Pseudomonadota</taxon>
        <taxon>Gammaproteobacteria</taxon>
        <taxon>Cellvibrionales</taxon>
        <taxon>Microbulbiferaceae</taxon>
        <taxon>Microbulbifer</taxon>
    </lineage>
</organism>
<dbReference type="EMBL" id="JACHWZ010000005">
    <property type="protein sequence ID" value="MBB3060498.1"/>
    <property type="molecule type" value="Genomic_DNA"/>
</dbReference>
<sequence>MLIFTAIFLLCACGQDMRNQPRYDPYQAAPGWPNDQSARMPVEGTVSRNQAVETRPTTLPEPLSRELLELGRERFDIFCSPCHGGTGNGDGAIVQRGFPAPPSLHSARLRNAPLGHFYDVISDGFGVMYSYAARVPPDERWAIAAYIRALQLSQHGSLEDLTPQQRRELERQNQGGKAP</sequence>
<dbReference type="Proteomes" id="UP000535937">
    <property type="component" value="Unassembled WGS sequence"/>
</dbReference>
<keyword evidence="1 4" id="KW-0349">Heme</keyword>
<evidence type="ECO:0000256" key="2">
    <source>
        <dbReference type="ARBA" id="ARBA00022723"/>
    </source>
</evidence>
<evidence type="ECO:0000256" key="1">
    <source>
        <dbReference type="ARBA" id="ARBA00022617"/>
    </source>
</evidence>
<dbReference type="InterPro" id="IPR036909">
    <property type="entry name" value="Cyt_c-like_dom_sf"/>
</dbReference>
<feature type="domain" description="Cytochrome c" evidence="6">
    <location>
        <begin position="66"/>
        <end position="151"/>
    </location>
</feature>
<dbReference type="PANTHER" id="PTHR40394:SF2">
    <property type="entry name" value="QUINOL:CYTOCHROME C OXIDOREDUCTASE MEMBRANE PROTEIN"/>
    <property type="match status" value="1"/>
</dbReference>
<keyword evidence="8" id="KW-1185">Reference proteome</keyword>
<proteinExistence type="predicted"/>